<accession>A0A1V4APF4</accession>
<proteinExistence type="predicted"/>
<dbReference type="EMBL" id="AYTS01000192">
    <property type="protein sequence ID" value="OOP54977.1"/>
    <property type="molecule type" value="Genomic_DNA"/>
</dbReference>
<gene>
    <name evidence="1" type="ORF">AYP45_17325</name>
</gene>
<evidence type="ECO:0000313" key="2">
    <source>
        <dbReference type="Proteomes" id="UP000189681"/>
    </source>
</evidence>
<organism evidence="1 2">
    <name type="scientific">Candidatus Brocadia carolinensis</name>
    <dbReference type="NCBI Taxonomy" id="1004156"/>
    <lineage>
        <taxon>Bacteria</taxon>
        <taxon>Pseudomonadati</taxon>
        <taxon>Planctomycetota</taxon>
        <taxon>Candidatus Brocadiia</taxon>
        <taxon>Candidatus Brocadiales</taxon>
        <taxon>Candidatus Brocadiaceae</taxon>
        <taxon>Candidatus Brocadia</taxon>
    </lineage>
</organism>
<protein>
    <submittedName>
        <fullName evidence="1">Uncharacterized protein</fullName>
    </submittedName>
</protein>
<comment type="caution">
    <text evidence="1">The sequence shown here is derived from an EMBL/GenBank/DDBJ whole genome shotgun (WGS) entry which is preliminary data.</text>
</comment>
<sequence length="115" mass="13141">MRKRLLRGVYPELRKCARNDNAPYVIKAYSVSLRGVFSEAISPLSQRRIGYGFAAVYNAHGTEYYSVGMSPTGGGTEGRYFQHKLSTRDFVVDSPNDRRSLTQKLNCYKKLLRRI</sequence>
<name>A0A1V4APF4_9BACT</name>
<reference evidence="1 2" key="1">
    <citation type="journal article" date="2017" name="Water Res.">
        <title>Discovery and metagenomic analysis of an anammox bacterial enrichment related to Candidatus "Brocadia caroliniensis" in a full-scale glycerol-fed nitritation-denitritation separate centrate treatment process.</title>
        <authorList>
            <person name="Park H."/>
            <person name="Brotto A.C."/>
            <person name="van Loosdrecht M.C."/>
            <person name="Chandran K."/>
        </authorList>
    </citation>
    <scope>NUCLEOTIDE SEQUENCE [LARGE SCALE GENOMIC DNA]</scope>
    <source>
        <strain evidence="1">26THWARD</strain>
    </source>
</reference>
<dbReference type="Proteomes" id="UP000189681">
    <property type="component" value="Unassembled WGS sequence"/>
</dbReference>
<dbReference type="STRING" id="1004156.AYP45_17325"/>
<dbReference type="AlphaFoldDB" id="A0A1V4APF4"/>
<evidence type="ECO:0000313" key="1">
    <source>
        <dbReference type="EMBL" id="OOP54977.1"/>
    </source>
</evidence>